<evidence type="ECO:0008006" key="4">
    <source>
        <dbReference type="Google" id="ProtNLM"/>
    </source>
</evidence>
<protein>
    <recommendedName>
        <fullName evidence="4">Pentatricopeptide repeat-containing protein</fullName>
    </recommendedName>
</protein>
<organism evidence="2 3">
    <name type="scientific">Rotaria sordida</name>
    <dbReference type="NCBI Taxonomy" id="392033"/>
    <lineage>
        <taxon>Eukaryota</taxon>
        <taxon>Metazoa</taxon>
        <taxon>Spiralia</taxon>
        <taxon>Gnathifera</taxon>
        <taxon>Rotifera</taxon>
        <taxon>Eurotatoria</taxon>
        <taxon>Bdelloidea</taxon>
        <taxon>Philodinida</taxon>
        <taxon>Philodinidae</taxon>
        <taxon>Rotaria</taxon>
    </lineage>
</organism>
<proteinExistence type="predicted"/>
<comment type="caution">
    <text evidence="2">The sequence shown here is derived from an EMBL/GenBank/DDBJ whole genome shotgun (WGS) entry which is preliminary data.</text>
</comment>
<dbReference type="AlphaFoldDB" id="A0A820DIH7"/>
<dbReference type="Pfam" id="PF13812">
    <property type="entry name" value="PPR_3"/>
    <property type="match status" value="1"/>
</dbReference>
<evidence type="ECO:0000313" key="3">
    <source>
        <dbReference type="Proteomes" id="UP000663823"/>
    </source>
</evidence>
<sequence>MSEKALDLFEKINLKLDDVTHTVVFNACAQLANDRAMKIGKKLLDEMPDDYRNDNAVLTSAIYMLMKFGDVESAERIFDSIKKKNIITYGAMMKGYIGNKMSEKALDLFEKINLKLDDVTYIIVFNACAQLANDRAMKIGKKLLDGMPNDYRNNNIVLSSVTDMFMKFGDVESAERIFDSIKKKNIIPYCALMNGYNINREPWKCFKILEETKQQGIVLNEDAWNILIGTCSKIGMIRQSQYIIDQIPLHIQNLKQIQTSLIHMW</sequence>
<dbReference type="GO" id="GO:0003723">
    <property type="term" value="F:RNA binding"/>
    <property type="evidence" value="ECO:0007669"/>
    <property type="project" value="InterPro"/>
</dbReference>
<gene>
    <name evidence="2" type="ORF">OTI717_LOCUS39790</name>
</gene>
<evidence type="ECO:0000313" key="2">
    <source>
        <dbReference type="EMBL" id="CAF4232658.1"/>
    </source>
</evidence>
<dbReference type="Proteomes" id="UP000663823">
    <property type="component" value="Unassembled WGS sequence"/>
</dbReference>
<dbReference type="InterPro" id="IPR046960">
    <property type="entry name" value="PPR_At4g14850-like_plant"/>
</dbReference>
<reference evidence="2" key="1">
    <citation type="submission" date="2021-02" db="EMBL/GenBank/DDBJ databases">
        <authorList>
            <person name="Nowell W R."/>
        </authorList>
    </citation>
    <scope>NUCLEOTIDE SEQUENCE</scope>
</reference>
<dbReference type="PANTHER" id="PTHR24015">
    <property type="entry name" value="OS07G0578800 PROTEIN-RELATED"/>
    <property type="match status" value="1"/>
</dbReference>
<dbReference type="PROSITE" id="PS51375">
    <property type="entry name" value="PPR"/>
    <property type="match status" value="1"/>
</dbReference>
<dbReference type="InterPro" id="IPR011990">
    <property type="entry name" value="TPR-like_helical_dom_sf"/>
</dbReference>
<dbReference type="Pfam" id="PF13041">
    <property type="entry name" value="PPR_2"/>
    <property type="match status" value="1"/>
</dbReference>
<dbReference type="Gene3D" id="1.25.40.10">
    <property type="entry name" value="Tetratricopeptide repeat domain"/>
    <property type="match status" value="2"/>
</dbReference>
<dbReference type="InterPro" id="IPR002885">
    <property type="entry name" value="PPR_rpt"/>
</dbReference>
<evidence type="ECO:0000256" key="1">
    <source>
        <dbReference type="PROSITE-ProRule" id="PRU00708"/>
    </source>
</evidence>
<feature type="repeat" description="PPR" evidence="1">
    <location>
        <begin position="154"/>
        <end position="188"/>
    </location>
</feature>
<dbReference type="GO" id="GO:0009451">
    <property type="term" value="P:RNA modification"/>
    <property type="evidence" value="ECO:0007669"/>
    <property type="project" value="InterPro"/>
</dbReference>
<name>A0A820DIH7_9BILA</name>
<accession>A0A820DIH7</accession>
<dbReference type="NCBIfam" id="TIGR00756">
    <property type="entry name" value="PPR"/>
    <property type="match status" value="1"/>
</dbReference>
<dbReference type="EMBL" id="CAJOAX010027837">
    <property type="protein sequence ID" value="CAF4232658.1"/>
    <property type="molecule type" value="Genomic_DNA"/>
</dbReference>
<dbReference type="PANTHER" id="PTHR24015:SF548">
    <property type="entry name" value="OS08G0340900 PROTEIN"/>
    <property type="match status" value="1"/>
</dbReference>
<feature type="non-terminal residue" evidence="2">
    <location>
        <position position="1"/>
    </location>
</feature>